<sequence length="137" mass="15675">MSNKNADKEKIPRIVKKIRDYRKDKINPILKNGKNTDEVKEKLVEELQNVRFYYNLLNGFSSGFVLGFLSGFIGLLAGFVKPEANLLNICLMGLIFLAILLCQWFFLCKANTAYEKMKAVEDELEKINNPAQSNPKK</sequence>
<dbReference type="GeneID" id="98326143"/>
<keyword evidence="1" id="KW-0472">Membrane</keyword>
<accession>A0A2N6RYP8</accession>
<evidence type="ECO:0000313" key="3">
    <source>
        <dbReference type="Proteomes" id="UP000235771"/>
    </source>
</evidence>
<name>A0A2N6RYP8_9BIFI</name>
<evidence type="ECO:0000313" key="2">
    <source>
        <dbReference type="EMBL" id="PMC43153.1"/>
    </source>
</evidence>
<feature type="transmembrane region" description="Helical" evidence="1">
    <location>
        <begin position="52"/>
        <end position="80"/>
    </location>
</feature>
<dbReference type="RefSeq" id="WP_102694903.1">
    <property type="nucleotide sequence ID" value="NZ_JAKNCL010000001.1"/>
</dbReference>
<comment type="caution">
    <text evidence="2">The sequence shown here is derived from an EMBL/GenBank/DDBJ whole genome shotgun (WGS) entry which is preliminary data.</text>
</comment>
<proteinExistence type="predicted"/>
<organism evidence="2 3">
    <name type="scientific">Gardnerella greenwoodii</name>
    <dbReference type="NCBI Taxonomy" id="2914925"/>
    <lineage>
        <taxon>Bacteria</taxon>
        <taxon>Bacillati</taxon>
        <taxon>Actinomycetota</taxon>
        <taxon>Actinomycetes</taxon>
        <taxon>Bifidobacteriales</taxon>
        <taxon>Bifidobacteriaceae</taxon>
        <taxon>Gardnerella</taxon>
    </lineage>
</organism>
<keyword evidence="1" id="KW-0812">Transmembrane</keyword>
<feature type="transmembrane region" description="Helical" evidence="1">
    <location>
        <begin position="86"/>
        <end position="108"/>
    </location>
</feature>
<keyword evidence="1" id="KW-1133">Transmembrane helix</keyword>
<evidence type="ECO:0000256" key="1">
    <source>
        <dbReference type="SAM" id="Phobius"/>
    </source>
</evidence>
<dbReference type="Proteomes" id="UP000235771">
    <property type="component" value="Unassembled WGS sequence"/>
</dbReference>
<dbReference type="EMBL" id="PNGV01000001">
    <property type="protein sequence ID" value="PMC43153.1"/>
    <property type="molecule type" value="Genomic_DNA"/>
</dbReference>
<dbReference type="AlphaFoldDB" id="A0A2N6RYP8"/>
<reference evidence="2 3" key="1">
    <citation type="submission" date="2017-09" db="EMBL/GenBank/DDBJ databases">
        <title>Bacterial strain isolated from the female urinary microbiota.</title>
        <authorList>
            <person name="Thomas-White K."/>
            <person name="Kumar N."/>
            <person name="Forster S."/>
            <person name="Putonti C."/>
            <person name="Lawley T."/>
            <person name="Wolfe A.J."/>
        </authorList>
    </citation>
    <scope>NUCLEOTIDE SEQUENCE [LARGE SCALE GENOMIC DNA]</scope>
    <source>
        <strain evidence="2 3">UMB1686</strain>
    </source>
</reference>
<protein>
    <submittedName>
        <fullName evidence="2">Uncharacterized protein</fullName>
    </submittedName>
</protein>
<keyword evidence="3" id="KW-1185">Reference proteome</keyword>
<gene>
    <name evidence="2" type="ORF">CJ216_03485</name>
</gene>